<dbReference type="InterPro" id="IPR050563">
    <property type="entry name" value="4-hydroxybenzoyl-CoA_TE"/>
</dbReference>
<proteinExistence type="predicted"/>
<name>A0A6B8VJ01_9CORY</name>
<dbReference type="KEGG" id="ckw:CKALI_02845"/>
<dbReference type="Proteomes" id="UP000427071">
    <property type="component" value="Chromosome"/>
</dbReference>
<dbReference type="EMBL" id="CP046452">
    <property type="protein sequence ID" value="QGU01454.1"/>
    <property type="molecule type" value="Genomic_DNA"/>
</dbReference>
<sequence length="156" mass="17135">MAETHSRLTGGPIHITKIPVRWGDFDRFGHINNASYIELAQEARAVFAMEEFVERGHAMPAAFVRSMKIDYLSAIMPDTMEVIVETQVVRIGNTSFTTVQNLKDRHGALACVVECVQITVDLNTGKPRSLAEHERKVLASVSAPDAALAVGSNDQE</sequence>
<dbReference type="PANTHER" id="PTHR31793">
    <property type="entry name" value="4-HYDROXYBENZOYL-COA THIOESTERASE FAMILY MEMBER"/>
    <property type="match status" value="1"/>
</dbReference>
<dbReference type="InterPro" id="IPR029069">
    <property type="entry name" value="HotDog_dom_sf"/>
</dbReference>
<dbReference type="GO" id="GO:0047617">
    <property type="term" value="F:fatty acyl-CoA hydrolase activity"/>
    <property type="evidence" value="ECO:0007669"/>
    <property type="project" value="TreeGrafter"/>
</dbReference>
<dbReference type="PANTHER" id="PTHR31793:SF24">
    <property type="entry name" value="LONG-CHAIN ACYL-COA THIOESTERASE FADM"/>
    <property type="match status" value="1"/>
</dbReference>
<reference evidence="2" key="1">
    <citation type="submission" date="2019-11" db="EMBL/GenBank/DDBJ databases">
        <title>Complete genome sequence of Corynebacterium kalinowskii 1959, a novel Corynebacterium species isolated from soil of a small paddock in Vilsendorf, Germany.</title>
        <authorList>
            <person name="Schaffert L."/>
            <person name="Ruwe M."/>
            <person name="Milse J."/>
            <person name="Hanuschka K."/>
            <person name="Ortseifen V."/>
            <person name="Droste J."/>
            <person name="Brandt D."/>
            <person name="Schlueter L."/>
            <person name="Kutter Y."/>
            <person name="Vinke S."/>
            <person name="Viehoefer P."/>
            <person name="Jacob L."/>
            <person name="Luebke N.-C."/>
            <person name="Schulte-Berndt E."/>
            <person name="Hain C."/>
            <person name="Linder M."/>
            <person name="Schmidt P."/>
            <person name="Wollenschlaeger L."/>
            <person name="Luttermann T."/>
            <person name="Thieme E."/>
            <person name="Hassa J."/>
            <person name="Haak M."/>
            <person name="Wittchen M."/>
            <person name="Mentz A."/>
            <person name="Persicke M."/>
            <person name="Busche T."/>
            <person name="Ruckert C."/>
        </authorList>
    </citation>
    <scope>NUCLEOTIDE SEQUENCE [LARGE SCALE GENOMIC DNA]</scope>
    <source>
        <strain evidence="2">1959</strain>
    </source>
</reference>
<dbReference type="AlphaFoldDB" id="A0A6B8VJ01"/>
<dbReference type="Gene3D" id="3.10.129.10">
    <property type="entry name" value="Hotdog Thioesterase"/>
    <property type="match status" value="1"/>
</dbReference>
<accession>A0A6B8VJ01</accession>
<dbReference type="CDD" id="cd00586">
    <property type="entry name" value="4HBT"/>
    <property type="match status" value="1"/>
</dbReference>
<dbReference type="Pfam" id="PF13279">
    <property type="entry name" value="4HBT_2"/>
    <property type="match status" value="1"/>
</dbReference>
<gene>
    <name evidence="1" type="ORF">CKALI_02845</name>
</gene>
<dbReference type="RefSeq" id="WP_156193640.1">
    <property type="nucleotide sequence ID" value="NZ_CP046452.1"/>
</dbReference>
<keyword evidence="2" id="KW-1185">Reference proteome</keyword>
<organism evidence="1 2">
    <name type="scientific">Corynebacterium kalinowskii</name>
    <dbReference type="NCBI Taxonomy" id="2675216"/>
    <lineage>
        <taxon>Bacteria</taxon>
        <taxon>Bacillati</taxon>
        <taxon>Actinomycetota</taxon>
        <taxon>Actinomycetes</taxon>
        <taxon>Mycobacteriales</taxon>
        <taxon>Corynebacteriaceae</taxon>
        <taxon>Corynebacterium</taxon>
    </lineage>
</organism>
<dbReference type="SUPFAM" id="SSF54637">
    <property type="entry name" value="Thioesterase/thiol ester dehydrase-isomerase"/>
    <property type="match status" value="1"/>
</dbReference>
<evidence type="ECO:0000313" key="1">
    <source>
        <dbReference type="EMBL" id="QGU01454.1"/>
    </source>
</evidence>
<protein>
    <submittedName>
        <fullName evidence="1">Acyl-CoA thioesterase YbgC</fullName>
    </submittedName>
</protein>
<evidence type="ECO:0000313" key="2">
    <source>
        <dbReference type="Proteomes" id="UP000427071"/>
    </source>
</evidence>